<organism evidence="2 3">
    <name type="scientific">Phomopsis amygdali</name>
    <name type="common">Fusicoccum amygdali</name>
    <dbReference type="NCBI Taxonomy" id="1214568"/>
    <lineage>
        <taxon>Eukaryota</taxon>
        <taxon>Fungi</taxon>
        <taxon>Dikarya</taxon>
        <taxon>Ascomycota</taxon>
        <taxon>Pezizomycotina</taxon>
        <taxon>Sordariomycetes</taxon>
        <taxon>Sordariomycetidae</taxon>
        <taxon>Diaporthales</taxon>
        <taxon>Diaporthaceae</taxon>
        <taxon>Diaporthe</taxon>
    </lineage>
</organism>
<keyword evidence="1" id="KW-1133">Transmembrane helix</keyword>
<dbReference type="Proteomes" id="UP001265746">
    <property type="component" value="Unassembled WGS sequence"/>
</dbReference>
<evidence type="ECO:0000313" key="2">
    <source>
        <dbReference type="EMBL" id="KAK2598863.1"/>
    </source>
</evidence>
<proteinExistence type="predicted"/>
<keyword evidence="3" id="KW-1185">Reference proteome</keyword>
<feature type="transmembrane region" description="Helical" evidence="1">
    <location>
        <begin position="119"/>
        <end position="138"/>
    </location>
</feature>
<keyword evidence="1" id="KW-0472">Membrane</keyword>
<feature type="transmembrane region" description="Helical" evidence="1">
    <location>
        <begin position="214"/>
        <end position="234"/>
    </location>
</feature>
<comment type="caution">
    <text evidence="2">The sequence shown here is derived from an EMBL/GenBank/DDBJ whole genome shotgun (WGS) entry which is preliminary data.</text>
</comment>
<feature type="transmembrane region" description="Helical" evidence="1">
    <location>
        <begin position="37"/>
        <end position="58"/>
    </location>
</feature>
<sequence>MPPYDIQIAITIFTNVPALPYLIFAARKLLKDGDPSALLMSLVGFLACGWEPVVDVLGNCFFPSENQIVGFEFLGRPIPVFVPLTYLWFVGGMGYWCLSVLRNPNTTRLDLWKLWLKYVAINGLLEYPPLYFGIYTYYGYQPFQVGGFPLWFPCVNASAPIVAATLTNLLSPYLEGWRSYAIITTSATAFGISHAAFAYPMWLALSTDKGYSVTYPAGIITFILITTAIWIMSLPLPEYRSVQLNGKIQPRR</sequence>
<accession>A0AAD9S4C8</accession>
<name>A0AAD9S4C8_PHOAM</name>
<keyword evidence="1" id="KW-0812">Transmembrane</keyword>
<dbReference type="EMBL" id="JAUJFL010000008">
    <property type="protein sequence ID" value="KAK2598863.1"/>
    <property type="molecule type" value="Genomic_DNA"/>
</dbReference>
<evidence type="ECO:0000313" key="3">
    <source>
        <dbReference type="Proteomes" id="UP001265746"/>
    </source>
</evidence>
<protein>
    <submittedName>
        <fullName evidence="2">Uncharacterized protein</fullName>
    </submittedName>
</protein>
<reference evidence="2" key="1">
    <citation type="submission" date="2023-06" db="EMBL/GenBank/DDBJ databases">
        <authorList>
            <person name="Noh H."/>
        </authorList>
    </citation>
    <scope>NUCLEOTIDE SEQUENCE</scope>
    <source>
        <strain evidence="2">DUCC20226</strain>
    </source>
</reference>
<feature type="transmembrane region" description="Helical" evidence="1">
    <location>
        <begin position="78"/>
        <end position="98"/>
    </location>
</feature>
<feature type="transmembrane region" description="Helical" evidence="1">
    <location>
        <begin position="182"/>
        <end position="202"/>
    </location>
</feature>
<gene>
    <name evidence="2" type="ORF">N8I77_012245</name>
</gene>
<feature type="transmembrane region" description="Helical" evidence="1">
    <location>
        <begin position="150"/>
        <end position="170"/>
    </location>
</feature>
<feature type="transmembrane region" description="Helical" evidence="1">
    <location>
        <begin position="6"/>
        <end position="25"/>
    </location>
</feature>
<dbReference type="AlphaFoldDB" id="A0AAD9S4C8"/>
<evidence type="ECO:0000256" key="1">
    <source>
        <dbReference type="SAM" id="Phobius"/>
    </source>
</evidence>